<dbReference type="AlphaFoldDB" id="A0A218XB30"/>
<reference evidence="5" key="1">
    <citation type="journal article" date="2017" name="Plant J.">
        <title>The pomegranate (Punica granatum L.) genome and the genomics of punicalagin biosynthesis.</title>
        <authorList>
            <person name="Qin G."/>
            <person name="Xu C."/>
            <person name="Ming R."/>
            <person name="Tang H."/>
            <person name="Guyot R."/>
            <person name="Kramer E.M."/>
            <person name="Hu Y."/>
            <person name="Yi X."/>
            <person name="Qi Y."/>
            <person name="Xu X."/>
            <person name="Gao Z."/>
            <person name="Pan H."/>
            <person name="Jian J."/>
            <person name="Tian Y."/>
            <person name="Yue Z."/>
            <person name="Xu Y."/>
        </authorList>
    </citation>
    <scope>NUCLEOTIDE SEQUENCE [LARGE SCALE GENOMIC DNA]</scope>
    <source>
        <strain evidence="5">cv. Dabenzi</strain>
    </source>
</reference>
<comment type="caution">
    <text evidence="3">The sequence shown here is derived from an EMBL/GenBank/DDBJ whole genome shotgun (WGS) entry which is preliminary data.</text>
</comment>
<proteinExistence type="predicted"/>
<reference evidence="3" key="2">
    <citation type="submission" date="2017-06" db="EMBL/GenBank/DDBJ databases">
        <title>The pomegranate genome and the genomics of punicalagin biosynthesis.</title>
        <authorList>
            <person name="Xu C."/>
        </authorList>
    </citation>
    <scope>NUCLEOTIDE SEQUENCE [LARGE SCALE GENOMIC DNA]</scope>
    <source>
        <tissue evidence="3">Fresh leaf</tissue>
    </source>
</reference>
<keyword evidence="2" id="KW-0732">Signal</keyword>
<feature type="region of interest" description="Disordered" evidence="1">
    <location>
        <begin position="52"/>
        <end position="74"/>
    </location>
</feature>
<evidence type="ECO:0000313" key="6">
    <source>
        <dbReference type="Proteomes" id="UP000233551"/>
    </source>
</evidence>
<evidence type="ECO:0000313" key="5">
    <source>
        <dbReference type="Proteomes" id="UP000197138"/>
    </source>
</evidence>
<reference evidence="4 6" key="3">
    <citation type="submission" date="2017-11" db="EMBL/GenBank/DDBJ databases">
        <title>De-novo sequencing of pomegranate (Punica granatum L.) genome.</title>
        <authorList>
            <person name="Akparov Z."/>
            <person name="Amiraslanov A."/>
            <person name="Hajiyeva S."/>
            <person name="Abbasov M."/>
            <person name="Kaur K."/>
            <person name="Hamwieh A."/>
            <person name="Solovyev V."/>
            <person name="Salamov A."/>
            <person name="Braich B."/>
            <person name="Kosarev P."/>
            <person name="Mahmoud A."/>
            <person name="Hajiyev E."/>
            <person name="Babayeva S."/>
            <person name="Izzatullayeva V."/>
            <person name="Mammadov A."/>
            <person name="Mammadov A."/>
            <person name="Sharifova S."/>
            <person name="Ojaghi J."/>
            <person name="Eynullazada K."/>
            <person name="Bayramov B."/>
            <person name="Abdulazimova A."/>
            <person name="Shahmuradov I."/>
        </authorList>
    </citation>
    <scope>NUCLEOTIDE SEQUENCE [LARGE SCALE GENOMIC DNA]</scope>
    <source>
        <strain evidence="4">AG2017</strain>
        <strain evidence="6">cv. AG2017</strain>
        <tissue evidence="4">Leaf</tissue>
    </source>
</reference>
<dbReference type="Proteomes" id="UP000233551">
    <property type="component" value="Unassembled WGS sequence"/>
</dbReference>
<name>A0A218XB30_PUNGR</name>
<dbReference type="PANTHER" id="PTHR34663">
    <property type="entry name" value="OS06G0637400 PROTEIN"/>
    <property type="match status" value="1"/>
</dbReference>
<feature type="compositionally biased region" description="Low complexity" evidence="1">
    <location>
        <begin position="62"/>
        <end position="74"/>
    </location>
</feature>
<organism evidence="3 5">
    <name type="scientific">Punica granatum</name>
    <name type="common">Pomegranate</name>
    <dbReference type="NCBI Taxonomy" id="22663"/>
    <lineage>
        <taxon>Eukaryota</taxon>
        <taxon>Viridiplantae</taxon>
        <taxon>Streptophyta</taxon>
        <taxon>Embryophyta</taxon>
        <taxon>Tracheophyta</taxon>
        <taxon>Spermatophyta</taxon>
        <taxon>Magnoliopsida</taxon>
        <taxon>eudicotyledons</taxon>
        <taxon>Gunneridae</taxon>
        <taxon>Pentapetalae</taxon>
        <taxon>rosids</taxon>
        <taxon>malvids</taxon>
        <taxon>Myrtales</taxon>
        <taxon>Lythraceae</taxon>
        <taxon>Punica</taxon>
    </lineage>
</organism>
<accession>A0A218XB30</accession>
<dbReference type="GO" id="GO:0050793">
    <property type="term" value="P:regulation of developmental process"/>
    <property type="evidence" value="ECO:0007669"/>
    <property type="project" value="InterPro"/>
</dbReference>
<protein>
    <submittedName>
        <fullName evidence="3">Uncharacterized protein</fullName>
    </submittedName>
</protein>
<dbReference type="EMBL" id="PGOL01003425">
    <property type="protein sequence ID" value="PKI41264.1"/>
    <property type="molecule type" value="Genomic_DNA"/>
</dbReference>
<dbReference type="EMBL" id="MTKT01002011">
    <property type="protein sequence ID" value="OWM82143.1"/>
    <property type="molecule type" value="Genomic_DNA"/>
</dbReference>
<gene>
    <name evidence="3" type="ORF">CDL15_Pgr001717</name>
    <name evidence="4" type="ORF">CRG98_038376</name>
</gene>
<dbReference type="PANTHER" id="PTHR34663:SF9">
    <property type="entry name" value="OS06G0637400 PROTEIN"/>
    <property type="match status" value="1"/>
</dbReference>
<evidence type="ECO:0000313" key="3">
    <source>
        <dbReference type="EMBL" id="OWM82143.1"/>
    </source>
</evidence>
<evidence type="ECO:0000256" key="2">
    <source>
        <dbReference type="SAM" id="SignalP"/>
    </source>
</evidence>
<dbReference type="PROSITE" id="PS51257">
    <property type="entry name" value="PROKAR_LIPOPROTEIN"/>
    <property type="match status" value="1"/>
</dbReference>
<dbReference type="Proteomes" id="UP000197138">
    <property type="component" value="Unassembled WGS sequence"/>
</dbReference>
<sequence length="97" mass="10415">METATRSSSPSLPCFFFLLFLLLLSCLFSSVDARVIRVDMIPAQTSTSSISEDNAFSRIHPHGSGPSPGQGHWSINFRKTLGGIQQSGPSPGEGHKP</sequence>
<evidence type="ECO:0000313" key="4">
    <source>
        <dbReference type="EMBL" id="PKI41264.1"/>
    </source>
</evidence>
<evidence type="ECO:0000256" key="1">
    <source>
        <dbReference type="SAM" id="MobiDB-lite"/>
    </source>
</evidence>
<feature type="signal peptide" evidence="2">
    <location>
        <begin position="1"/>
        <end position="33"/>
    </location>
</feature>
<keyword evidence="6" id="KW-1185">Reference proteome</keyword>
<dbReference type="GO" id="GO:0045087">
    <property type="term" value="P:innate immune response"/>
    <property type="evidence" value="ECO:0007669"/>
    <property type="project" value="InterPro"/>
</dbReference>
<dbReference type="InterPro" id="IPR044700">
    <property type="entry name" value="PIP2/PIPL1"/>
</dbReference>
<feature type="chain" id="PRO_5014071934" evidence="2">
    <location>
        <begin position="34"/>
        <end position="97"/>
    </location>
</feature>